<dbReference type="InterPro" id="IPR012736">
    <property type="entry name" value="DhaK_1"/>
</dbReference>
<dbReference type="EMBL" id="JAEKJY010000002">
    <property type="protein sequence ID" value="MBN8235226.1"/>
    <property type="molecule type" value="Genomic_DNA"/>
</dbReference>
<dbReference type="RefSeq" id="WP_206933347.1">
    <property type="nucleotide sequence ID" value="NZ_JAEKJY010000002.1"/>
</dbReference>
<keyword evidence="2" id="KW-0418">Kinase</keyword>
<dbReference type="PANTHER" id="PTHR28629:SF4">
    <property type="entry name" value="TRIOKINASE_FMN CYCLASE"/>
    <property type="match status" value="1"/>
</dbReference>
<proteinExistence type="predicted"/>
<dbReference type="GO" id="GO:0047324">
    <property type="term" value="F:phosphoenolpyruvate-glycerone phosphotransferase activity"/>
    <property type="evidence" value="ECO:0007669"/>
    <property type="project" value="UniProtKB-EC"/>
</dbReference>
<name>A0ABS3DV81_9BACI</name>
<dbReference type="InterPro" id="IPR004006">
    <property type="entry name" value="DhaK_dom"/>
</dbReference>
<dbReference type="PROSITE" id="PS51481">
    <property type="entry name" value="DHAK"/>
    <property type="match status" value="1"/>
</dbReference>
<reference evidence="2 3" key="1">
    <citation type="submission" date="2020-12" db="EMBL/GenBank/DDBJ databases">
        <title>Oil enriched cultivation method for isolating marine PHA-producing bacteria.</title>
        <authorList>
            <person name="Zheng W."/>
            <person name="Yu S."/>
            <person name="Huang Y."/>
        </authorList>
    </citation>
    <scope>NUCLEOTIDE SEQUENCE [LARGE SCALE GENOMIC DNA]</scope>
    <source>
        <strain evidence="2 3">SY-2-6</strain>
    </source>
</reference>
<sequence length="331" mass="35214">MKKLINDPNLVITEMLDGFVAAHSSSVKRVKNTTVVARKNAPVSGKVGIVSGGGSGHEPAHAGYVGEGMLDAAVSGEVFTSPTPDQVFEAIKAVDSGKGVLLVIKNYTGDVMNFEMAAELAEAEGIQVDQVVVNDDVAVEDSSFTTGRRGVAGTVFVHKLAGAMAETGASLEEVKQTAEKVVQHVRTMGVALSPCIMPSSGEESFELGDKEIEMGIGIHGEPGIEKKPLVFADEITSEMVERILPELELNENDEVAVMVNGMGATPEMELYIVNRKVHELLVEKSVTVSHTFVGEYMTSLEMAGCSITVLKVDDQLKELLDAPSQAPAFRI</sequence>
<protein>
    <submittedName>
        <fullName evidence="2">Dihydroxyacetone kinase subunit DhaK</fullName>
        <ecNumber evidence="2">2.7.1.121</ecNumber>
    </submittedName>
</protein>
<keyword evidence="2" id="KW-0808">Transferase</keyword>
<gene>
    <name evidence="2" type="primary">dhaK</name>
    <name evidence="2" type="ORF">JF544_08180</name>
</gene>
<evidence type="ECO:0000313" key="2">
    <source>
        <dbReference type="EMBL" id="MBN8235226.1"/>
    </source>
</evidence>
<organism evidence="2 3">
    <name type="scientific">Halobacillus kuroshimensis</name>
    <dbReference type="NCBI Taxonomy" id="302481"/>
    <lineage>
        <taxon>Bacteria</taxon>
        <taxon>Bacillati</taxon>
        <taxon>Bacillota</taxon>
        <taxon>Bacilli</taxon>
        <taxon>Bacillales</taxon>
        <taxon>Bacillaceae</taxon>
        <taxon>Halobacillus</taxon>
    </lineage>
</organism>
<dbReference type="InterPro" id="IPR050861">
    <property type="entry name" value="Dihydroxyacetone_Kinase"/>
</dbReference>
<dbReference type="Pfam" id="PF02733">
    <property type="entry name" value="Dak1"/>
    <property type="match status" value="1"/>
</dbReference>
<comment type="caution">
    <text evidence="2">The sequence shown here is derived from an EMBL/GenBank/DDBJ whole genome shotgun (WGS) entry which is preliminary data.</text>
</comment>
<evidence type="ECO:0000313" key="3">
    <source>
        <dbReference type="Proteomes" id="UP000663970"/>
    </source>
</evidence>
<dbReference type="PANTHER" id="PTHR28629">
    <property type="entry name" value="TRIOKINASE/FMN CYCLASE"/>
    <property type="match status" value="1"/>
</dbReference>
<accession>A0ABS3DV81</accession>
<dbReference type="Gene3D" id="3.40.50.10440">
    <property type="entry name" value="Dihydroxyacetone kinase, domain 1"/>
    <property type="match status" value="1"/>
</dbReference>
<dbReference type="SUPFAM" id="SSF82549">
    <property type="entry name" value="DAK1/DegV-like"/>
    <property type="match status" value="1"/>
</dbReference>
<evidence type="ECO:0000259" key="1">
    <source>
        <dbReference type="PROSITE" id="PS51481"/>
    </source>
</evidence>
<dbReference type="NCBIfam" id="TIGR02363">
    <property type="entry name" value="dhaK1"/>
    <property type="match status" value="1"/>
</dbReference>
<dbReference type="Gene3D" id="3.30.1180.20">
    <property type="entry name" value="Dihydroxyacetone kinase, domain 2"/>
    <property type="match status" value="1"/>
</dbReference>
<feature type="domain" description="DhaK" evidence="1">
    <location>
        <begin position="7"/>
        <end position="329"/>
    </location>
</feature>
<keyword evidence="3" id="KW-1185">Reference proteome</keyword>
<dbReference type="Proteomes" id="UP000663970">
    <property type="component" value="Unassembled WGS sequence"/>
</dbReference>
<dbReference type="EC" id="2.7.1.121" evidence="2"/>